<dbReference type="AlphaFoldDB" id="A0A2V1DH73"/>
<protein>
    <recommendedName>
        <fullName evidence="3">Helitron helicase-like domain-containing protein</fullName>
    </recommendedName>
</protein>
<dbReference type="STRING" id="97972.A0A2V1DH73"/>
<evidence type="ECO:0000259" key="3">
    <source>
        <dbReference type="Pfam" id="PF14214"/>
    </source>
</evidence>
<name>A0A2V1DH73_9PLEO</name>
<feature type="region of interest" description="Disordered" evidence="2">
    <location>
        <begin position="652"/>
        <end position="676"/>
    </location>
</feature>
<evidence type="ECO:0000256" key="1">
    <source>
        <dbReference type="SAM" id="Coils"/>
    </source>
</evidence>
<feature type="coiled-coil region" evidence="1">
    <location>
        <begin position="471"/>
        <end position="498"/>
    </location>
</feature>
<keyword evidence="5" id="KW-1185">Reference proteome</keyword>
<accession>A0A2V1DH73</accession>
<dbReference type="OrthoDB" id="5210233at2759"/>
<sequence length="705" mass="79136">MFFKHYVRIGESSVFGRISQYFGAVETNERGALHLHGLLWLHGNMCLSSFLEDVEDESSRAYRDRILQYVDSVFTEVCAYPSLLFELSSETRAIAQDLDEEASYAVQAERTVTSDVSSMLQNREQFSAAFDEEANFCAGATQVHTHSPTCVKYSISRPAGSRNLCRFKAPWKLVEKTAFEEGGVLEIQRNHGMVNRWNKAIAVGLRHNHDISFIGTQSKTMAIVFYVTNYATKLEDPVWKRAAAAAELLSVSSDSDTGTGPGNRTRQFLLKVANRVFTERALSQVEVAAHLLGFRTEFTHNSAWTYLNVSSLYWEIFRRWDHLRHVSGEDNDGSVDEAVMLEQSGQRASFIQAYPHRGPVLAALSLYDYMSVIKLKRKYRGGGAREDLEFEETWPLSETWTQALRKQGERAVVCLDGYLCMDFNEEDERCHRRAAVQHLAMFVPWEHFLSDASDDVNAIWEKHKRLLPRRLAAITGNIQLLRRSAEDAKRDARQWAAQSGEADPMVDATDLVTGEGDEGTGTMYRRDDIGNAIRLIDVIRSTIRTNQITAGSKDVRLIVQQLCEFQQVALCSSEHLHATVIREQSARTMDGAYAGVDVPEQAKIKSIKSQQASASRERERMIQGIQKQADGIVGSHDAAVYRVLNGFGEDDISIAPGDRETATENRGPSTRIQFGPSTSFSQAGKEAAESFTLNQRQSIALRLLT</sequence>
<keyword evidence="1" id="KW-0175">Coiled coil</keyword>
<reference evidence="4 5" key="1">
    <citation type="journal article" date="2018" name="Sci. Rep.">
        <title>Comparative genomics provides insights into the lifestyle and reveals functional heterogeneity of dark septate endophytic fungi.</title>
        <authorList>
            <person name="Knapp D.G."/>
            <person name="Nemeth J.B."/>
            <person name="Barry K."/>
            <person name="Hainaut M."/>
            <person name="Henrissat B."/>
            <person name="Johnson J."/>
            <person name="Kuo A."/>
            <person name="Lim J.H.P."/>
            <person name="Lipzen A."/>
            <person name="Nolan M."/>
            <person name="Ohm R.A."/>
            <person name="Tamas L."/>
            <person name="Grigoriev I.V."/>
            <person name="Spatafora J.W."/>
            <person name="Nagy L.G."/>
            <person name="Kovacs G.M."/>
        </authorList>
    </citation>
    <scope>NUCLEOTIDE SEQUENCE [LARGE SCALE GENOMIC DNA]</scope>
    <source>
        <strain evidence="4 5">DSE2036</strain>
    </source>
</reference>
<evidence type="ECO:0000256" key="2">
    <source>
        <dbReference type="SAM" id="MobiDB-lite"/>
    </source>
</evidence>
<evidence type="ECO:0000313" key="4">
    <source>
        <dbReference type="EMBL" id="PVH96963.1"/>
    </source>
</evidence>
<feature type="compositionally biased region" description="Polar residues" evidence="2">
    <location>
        <begin position="664"/>
        <end position="676"/>
    </location>
</feature>
<proteinExistence type="predicted"/>
<dbReference type="Pfam" id="PF14214">
    <property type="entry name" value="Helitron_like_N"/>
    <property type="match status" value="1"/>
</dbReference>
<gene>
    <name evidence="4" type="ORF">DM02DRAFT_658689</name>
</gene>
<organism evidence="4 5">
    <name type="scientific">Periconia macrospinosa</name>
    <dbReference type="NCBI Taxonomy" id="97972"/>
    <lineage>
        <taxon>Eukaryota</taxon>
        <taxon>Fungi</taxon>
        <taxon>Dikarya</taxon>
        <taxon>Ascomycota</taxon>
        <taxon>Pezizomycotina</taxon>
        <taxon>Dothideomycetes</taxon>
        <taxon>Pleosporomycetidae</taxon>
        <taxon>Pleosporales</taxon>
        <taxon>Massarineae</taxon>
        <taxon>Periconiaceae</taxon>
        <taxon>Periconia</taxon>
    </lineage>
</organism>
<evidence type="ECO:0000313" key="5">
    <source>
        <dbReference type="Proteomes" id="UP000244855"/>
    </source>
</evidence>
<dbReference type="InterPro" id="IPR025476">
    <property type="entry name" value="Helitron_helicase-like"/>
</dbReference>
<dbReference type="Proteomes" id="UP000244855">
    <property type="component" value="Unassembled WGS sequence"/>
</dbReference>
<feature type="domain" description="Helitron helicase-like" evidence="3">
    <location>
        <begin position="1"/>
        <end position="39"/>
    </location>
</feature>
<dbReference type="EMBL" id="KZ805449">
    <property type="protein sequence ID" value="PVH96963.1"/>
    <property type="molecule type" value="Genomic_DNA"/>
</dbReference>